<dbReference type="PANTHER" id="PTHR12449">
    <property type="entry name" value="DEATH DOMAIN-CONTAINING PROTEIN"/>
    <property type="match status" value="1"/>
</dbReference>
<dbReference type="SUPFAM" id="SSF50969">
    <property type="entry name" value="YVTN repeat-like/Quinoprotein amine dehydrogenase"/>
    <property type="match status" value="1"/>
</dbReference>
<dbReference type="SUPFAM" id="SSF47986">
    <property type="entry name" value="DEATH domain"/>
    <property type="match status" value="1"/>
</dbReference>
<dbReference type="PANTHER" id="PTHR12449:SF18">
    <property type="entry name" value="DEATH DOMAIN-CONTAINING PROTEIN"/>
    <property type="match status" value="1"/>
</dbReference>
<dbReference type="EC" id="2.7.11.1" evidence="1"/>
<comment type="caution">
    <text evidence="12">The sequence shown here is derived from an EMBL/GenBank/DDBJ whole genome shotgun (WGS) entry which is preliminary data.</text>
</comment>
<dbReference type="InterPro" id="IPR020859">
    <property type="entry name" value="ROC"/>
</dbReference>
<keyword evidence="5" id="KW-0418">Kinase</keyword>
<dbReference type="InterPro" id="IPR039788">
    <property type="entry name" value="NOL4/NOL4L"/>
</dbReference>
<dbReference type="InterPro" id="IPR027417">
    <property type="entry name" value="P-loop_NTPase"/>
</dbReference>
<keyword evidence="13" id="KW-1185">Reference proteome</keyword>
<reference evidence="12" key="1">
    <citation type="journal article" date="2021" name="Genome Biol. Evol.">
        <title>A High-Quality Reference Genome for a Parasitic Bivalve with Doubly Uniparental Inheritance (Bivalvia: Unionida).</title>
        <authorList>
            <person name="Smith C.H."/>
        </authorList>
    </citation>
    <scope>NUCLEOTIDE SEQUENCE</scope>
    <source>
        <strain evidence="12">CHS0354</strain>
    </source>
</reference>
<dbReference type="Proteomes" id="UP001195483">
    <property type="component" value="Unassembled WGS sequence"/>
</dbReference>
<evidence type="ECO:0000313" key="13">
    <source>
        <dbReference type="Proteomes" id="UP001195483"/>
    </source>
</evidence>
<dbReference type="SUPFAM" id="SSF52540">
    <property type="entry name" value="P-loop containing nucleoside triphosphate hydrolases"/>
    <property type="match status" value="1"/>
</dbReference>
<dbReference type="GO" id="GO:0016301">
    <property type="term" value="F:kinase activity"/>
    <property type="evidence" value="ECO:0007669"/>
    <property type="project" value="UniProtKB-KW"/>
</dbReference>
<dbReference type="InterPro" id="IPR011044">
    <property type="entry name" value="Quino_amine_DH_bsu"/>
</dbReference>
<keyword evidence="4" id="KW-0547">Nucleotide-binding</keyword>
<comment type="catalytic activity">
    <reaction evidence="7">
        <text>L-threonyl-[protein] + ATP = O-phospho-L-threonyl-[protein] + ADP + H(+)</text>
        <dbReference type="Rhea" id="RHEA:46608"/>
        <dbReference type="Rhea" id="RHEA-COMP:11060"/>
        <dbReference type="Rhea" id="RHEA-COMP:11605"/>
        <dbReference type="ChEBI" id="CHEBI:15378"/>
        <dbReference type="ChEBI" id="CHEBI:30013"/>
        <dbReference type="ChEBI" id="CHEBI:30616"/>
        <dbReference type="ChEBI" id="CHEBI:61977"/>
        <dbReference type="ChEBI" id="CHEBI:456216"/>
        <dbReference type="EC" id="2.7.11.1"/>
    </reaction>
</comment>
<dbReference type="Pfam" id="PF08477">
    <property type="entry name" value="Roc"/>
    <property type="match status" value="1"/>
</dbReference>
<evidence type="ECO:0000256" key="1">
    <source>
        <dbReference type="ARBA" id="ARBA00012513"/>
    </source>
</evidence>
<feature type="compositionally biased region" description="Basic and acidic residues" evidence="9">
    <location>
        <begin position="412"/>
        <end position="421"/>
    </location>
</feature>
<dbReference type="InterPro" id="IPR036388">
    <property type="entry name" value="WH-like_DNA-bd_sf"/>
</dbReference>
<evidence type="ECO:0000313" key="12">
    <source>
        <dbReference type="EMBL" id="KAK3598546.1"/>
    </source>
</evidence>
<dbReference type="InterPro" id="IPR011029">
    <property type="entry name" value="DEATH-like_dom_sf"/>
</dbReference>
<dbReference type="InterPro" id="IPR032171">
    <property type="entry name" value="COR-A"/>
</dbReference>
<evidence type="ECO:0000256" key="3">
    <source>
        <dbReference type="ARBA" id="ARBA00022737"/>
    </source>
</evidence>
<sequence length="1112" mass="127948">MATEVEKEVNCSLVNAGTLTLEYSAIRPLYTGIVVSMNMIMVIDWNPRKVRVHRLQDGKLVATTKRLESVPSSICLLNDAEVGVIMWNGLIHILPIESTSGILTPNRTLRVNGGLDQYHGIVKYNDNLLACGRIQDMMYWCIVSLNDGHVDSIHQICKGNWWTYLTTKSNMIYISCNGGRGSPNTGVYEYNILKPSQCLYTYKHQELMWPTVITIDRHGFIFVCNHLYPFDCVHLLTDKCQPVSIFTQGIPPRLDALFWDQQNGHLYVTSDLSTTITRYRPEYSGSVIPLEILRMDDKSIQLYKAALRDGKEKIYNLRVMVVGQFGVGKTTLIKRLLGKPVNISERKSTEGIDVYKHCCKISLETGEWIVQHEDSDELSRLQRLMKLLSGPDPNSDVSQEQGGHREVIYEREATPEEDNSHMSEAASSSKLDQEDHMTYSQPVKLSSVMDARHCMTQLDQKSSTDTKSEAEVIKKKRDAVIEILHLINKNADKLDDDLVKYAALSIWDFAGQYAFYTTHQTFLSSHALYLLVIDLNQQITDLIEDDKCFLDMTGIKLCKVHELVEIWLNAIHTCVPLSKSSIPHVILVGTHVDKLSEKSRKEVIDKYFKELRYLLKDKPTICHLMDDIGIDNTQRDPMLEILKKKIFELASEQPHWGEEKPARWLPLEQAIMTLKASGAKVVARSLIEEINVSGSVRIEDRDELELFLRFHHEMGTILYFSVEGLREKIVLDPQWLIDALKSLITAEKFIRKYPAITSKWYEFEEQGKLTHELIDAIWTEKKHKEFHDNKDHILLLMEELNIIARPLSFIEDGKEVKEDNYFLAPCMLRQETPQDVICPKPNPQMESSSVLCYIFTEKFLPSPIFHRLLAACVARWPLATKKKEEMQENQIFCGCCVFQLDECHKLILHFREYVIFVRVTRMGIKKKTPSSELCIGAREFITATLSKIIGCLSQNLKYEQHIQCPEYNGVSVNSLLPVSLLREHDEVRCDFHDNMIESYNLLKFWFKDQVPTDEDNVCDLLSDQGLLYVASRLGVEWKFMALNLDLTQAEIDRIQMDMPGKTLDQIHKALSTWLNRLVKKDHDNIIQLLKAIEDAKRNDLVLELKEMFHVQD</sequence>
<dbReference type="Gene3D" id="3.40.50.300">
    <property type="entry name" value="P-loop containing nucleotide triphosphate hydrolases"/>
    <property type="match status" value="2"/>
</dbReference>
<gene>
    <name evidence="12" type="ORF">CHS0354_010723</name>
</gene>
<evidence type="ECO:0000259" key="10">
    <source>
        <dbReference type="PROSITE" id="PS50017"/>
    </source>
</evidence>
<evidence type="ECO:0000256" key="4">
    <source>
        <dbReference type="ARBA" id="ARBA00022741"/>
    </source>
</evidence>
<reference evidence="12" key="2">
    <citation type="journal article" date="2021" name="Genome Biol. Evol.">
        <title>Developing a high-quality reference genome for a parasitic bivalve with doubly uniparental inheritance (Bivalvia: Unionida).</title>
        <authorList>
            <person name="Smith C.H."/>
        </authorList>
    </citation>
    <scope>NUCLEOTIDE SEQUENCE</scope>
    <source>
        <strain evidence="12">CHS0354</strain>
        <tissue evidence="12">Mantle</tissue>
    </source>
</reference>
<dbReference type="PROSITE" id="PS50017">
    <property type="entry name" value="DEATH_DOMAIN"/>
    <property type="match status" value="1"/>
</dbReference>
<feature type="domain" description="Roc" evidence="11">
    <location>
        <begin position="310"/>
        <end position="653"/>
    </location>
</feature>
<dbReference type="SMART" id="SM00005">
    <property type="entry name" value="DEATH"/>
    <property type="match status" value="1"/>
</dbReference>
<dbReference type="CDD" id="cd00882">
    <property type="entry name" value="Ras_like_GTPase"/>
    <property type="match status" value="1"/>
</dbReference>
<dbReference type="Gene3D" id="1.10.10.10">
    <property type="entry name" value="Winged helix-like DNA-binding domain superfamily/Winged helix DNA-binding domain"/>
    <property type="match status" value="1"/>
</dbReference>
<evidence type="ECO:0000259" key="11">
    <source>
        <dbReference type="PROSITE" id="PS51424"/>
    </source>
</evidence>
<dbReference type="CDD" id="cd01670">
    <property type="entry name" value="Death"/>
    <property type="match status" value="1"/>
</dbReference>
<evidence type="ECO:0000256" key="2">
    <source>
        <dbReference type="ARBA" id="ARBA00022679"/>
    </source>
</evidence>
<protein>
    <recommendedName>
        <fullName evidence="1">non-specific serine/threonine protein kinase</fullName>
        <ecNumber evidence="1">2.7.11.1</ecNumber>
    </recommendedName>
</protein>
<keyword evidence="2" id="KW-0808">Transferase</keyword>
<feature type="region of interest" description="Disordered" evidence="9">
    <location>
        <begin position="412"/>
        <end position="436"/>
    </location>
</feature>
<dbReference type="Gene3D" id="1.10.533.10">
    <property type="entry name" value="Death Domain, Fas"/>
    <property type="match status" value="1"/>
</dbReference>
<evidence type="ECO:0000256" key="9">
    <source>
        <dbReference type="SAM" id="MobiDB-lite"/>
    </source>
</evidence>
<dbReference type="GO" id="GO:0005524">
    <property type="term" value="F:ATP binding"/>
    <property type="evidence" value="ECO:0007669"/>
    <property type="project" value="UniProtKB-KW"/>
</dbReference>
<dbReference type="GO" id="GO:0007165">
    <property type="term" value="P:signal transduction"/>
    <property type="evidence" value="ECO:0007669"/>
    <property type="project" value="InterPro"/>
</dbReference>
<dbReference type="InterPro" id="IPR000488">
    <property type="entry name" value="Death_dom"/>
</dbReference>
<evidence type="ECO:0000256" key="6">
    <source>
        <dbReference type="ARBA" id="ARBA00022840"/>
    </source>
</evidence>
<comment type="catalytic activity">
    <reaction evidence="8">
        <text>L-seryl-[protein] + ATP = O-phospho-L-seryl-[protein] + ADP + H(+)</text>
        <dbReference type="Rhea" id="RHEA:17989"/>
        <dbReference type="Rhea" id="RHEA-COMP:9863"/>
        <dbReference type="Rhea" id="RHEA-COMP:11604"/>
        <dbReference type="ChEBI" id="CHEBI:15378"/>
        <dbReference type="ChEBI" id="CHEBI:29999"/>
        <dbReference type="ChEBI" id="CHEBI:30616"/>
        <dbReference type="ChEBI" id="CHEBI:83421"/>
        <dbReference type="ChEBI" id="CHEBI:456216"/>
        <dbReference type="EC" id="2.7.11.1"/>
    </reaction>
</comment>
<dbReference type="PROSITE" id="PS51424">
    <property type="entry name" value="ROC"/>
    <property type="match status" value="1"/>
</dbReference>
<evidence type="ECO:0000256" key="5">
    <source>
        <dbReference type="ARBA" id="ARBA00022777"/>
    </source>
</evidence>
<evidence type="ECO:0000256" key="8">
    <source>
        <dbReference type="ARBA" id="ARBA00048679"/>
    </source>
</evidence>
<dbReference type="EMBL" id="JAEAOA010000674">
    <property type="protein sequence ID" value="KAK3598546.1"/>
    <property type="molecule type" value="Genomic_DNA"/>
</dbReference>
<keyword evidence="3" id="KW-0677">Repeat</keyword>
<proteinExistence type="predicted"/>
<dbReference type="Pfam" id="PF16095">
    <property type="entry name" value="COR-A"/>
    <property type="match status" value="1"/>
</dbReference>
<feature type="domain" description="Death" evidence="10">
    <location>
        <begin position="1022"/>
        <end position="1108"/>
    </location>
</feature>
<name>A0AAE0W210_9BIVA</name>
<accession>A0AAE0W210</accession>
<organism evidence="12 13">
    <name type="scientific">Potamilus streckersoni</name>
    <dbReference type="NCBI Taxonomy" id="2493646"/>
    <lineage>
        <taxon>Eukaryota</taxon>
        <taxon>Metazoa</taxon>
        <taxon>Spiralia</taxon>
        <taxon>Lophotrochozoa</taxon>
        <taxon>Mollusca</taxon>
        <taxon>Bivalvia</taxon>
        <taxon>Autobranchia</taxon>
        <taxon>Heteroconchia</taxon>
        <taxon>Palaeoheterodonta</taxon>
        <taxon>Unionida</taxon>
        <taxon>Unionoidea</taxon>
        <taxon>Unionidae</taxon>
        <taxon>Ambleminae</taxon>
        <taxon>Lampsilini</taxon>
        <taxon>Potamilus</taxon>
    </lineage>
</organism>
<reference evidence="12" key="3">
    <citation type="submission" date="2023-05" db="EMBL/GenBank/DDBJ databases">
        <authorList>
            <person name="Smith C.H."/>
        </authorList>
    </citation>
    <scope>NUCLEOTIDE SEQUENCE</scope>
    <source>
        <strain evidence="12">CHS0354</strain>
        <tissue evidence="12">Mantle</tissue>
    </source>
</reference>
<evidence type="ECO:0000256" key="7">
    <source>
        <dbReference type="ARBA" id="ARBA00047899"/>
    </source>
</evidence>
<keyword evidence="6" id="KW-0067">ATP-binding</keyword>
<dbReference type="AlphaFoldDB" id="A0AAE0W210"/>
<dbReference type="Pfam" id="PF00531">
    <property type="entry name" value="Death"/>
    <property type="match status" value="1"/>
</dbReference>